<dbReference type="Pfam" id="PF00370">
    <property type="entry name" value="FGGY_N"/>
    <property type="match status" value="1"/>
</dbReference>
<accession>C0C4V4</accession>
<dbReference type="InterPro" id="IPR000577">
    <property type="entry name" value="Carb_kinase_FGGY"/>
</dbReference>
<dbReference type="EC" id="2.7.1.30" evidence="11"/>
<evidence type="ECO:0000256" key="7">
    <source>
        <dbReference type="ARBA" id="ARBA00022840"/>
    </source>
</evidence>
<dbReference type="PANTHER" id="PTHR10196:SF69">
    <property type="entry name" value="GLYCEROL KINASE"/>
    <property type="match status" value="1"/>
</dbReference>
<evidence type="ECO:0000256" key="4">
    <source>
        <dbReference type="ARBA" id="ARBA00022741"/>
    </source>
</evidence>
<dbReference type="UniPathway" id="UPA00618">
    <property type="reaction ID" value="UER00672"/>
</dbReference>
<feature type="binding site" evidence="11">
    <location>
        <position position="289"/>
    </location>
    <ligand>
        <name>ATP</name>
        <dbReference type="ChEBI" id="CHEBI:30616"/>
    </ligand>
</feature>
<dbReference type="FunFam" id="3.30.420.40:FF:000008">
    <property type="entry name" value="Glycerol kinase"/>
    <property type="match status" value="1"/>
</dbReference>
<comment type="pathway">
    <text evidence="1 11">Polyol metabolism; glycerol degradation via glycerol kinase pathway; sn-glycerol 3-phosphate from glycerol: step 1/1.</text>
</comment>
<dbReference type="FunFam" id="3.30.420.40:FF:000007">
    <property type="entry name" value="Glycerol kinase"/>
    <property type="match status" value="1"/>
</dbReference>
<feature type="binding site" evidence="11">
    <location>
        <position position="336"/>
    </location>
    <ligand>
        <name>ATP</name>
        <dbReference type="ChEBI" id="CHEBI:30616"/>
    </ligand>
</feature>
<evidence type="ECO:0000256" key="2">
    <source>
        <dbReference type="ARBA" id="ARBA00009156"/>
    </source>
</evidence>
<evidence type="ECO:0000256" key="8">
    <source>
        <dbReference type="ARBA" id="ARBA00052101"/>
    </source>
</evidence>
<keyword evidence="3 11" id="KW-0808">Transferase</keyword>
<reference evidence="15" key="1">
    <citation type="submission" date="2009-02" db="EMBL/GenBank/DDBJ databases">
        <authorList>
            <person name="Fulton L."/>
            <person name="Clifton S."/>
            <person name="Fulton B."/>
            <person name="Xu J."/>
            <person name="Minx P."/>
            <person name="Pepin K.H."/>
            <person name="Johnson M."/>
            <person name="Bhonagiri V."/>
            <person name="Nash W.E."/>
            <person name="Mardis E.R."/>
            <person name="Wilson R.K."/>
        </authorList>
    </citation>
    <scope>NUCLEOTIDE SEQUENCE [LARGE SCALE GENOMIC DNA]</scope>
    <source>
        <strain evidence="15">DSM 15053</strain>
    </source>
</reference>
<dbReference type="CDD" id="cd07769">
    <property type="entry name" value="ASKHA_NBD_FGGY_GK"/>
    <property type="match status" value="1"/>
</dbReference>
<evidence type="ECO:0000256" key="11">
    <source>
        <dbReference type="HAMAP-Rule" id="MF_00186"/>
    </source>
</evidence>
<feature type="binding site" evidence="11">
    <location>
        <position position="267"/>
    </location>
    <ligand>
        <name>sn-glycerol 3-phosphate</name>
        <dbReference type="ChEBI" id="CHEBI:57597"/>
    </ligand>
</feature>
<comment type="subunit">
    <text evidence="10 11">Homotetramer and homodimer (in equilibrium).</text>
</comment>
<comment type="function">
    <text evidence="9 11">Key enzyme in the regulation of glycerol uptake and metabolism. Catalyzes the phosphorylation of glycerol to yield sn-glycerol 3-phosphate.</text>
</comment>
<feature type="binding site" evidence="11">
    <location>
        <position position="40"/>
    </location>
    <ligand>
        <name>ADP</name>
        <dbReference type="ChEBI" id="CHEBI:456216"/>
    </ligand>
</feature>
<organism evidence="15 16">
    <name type="scientific">[Clostridium] hylemonae DSM 15053</name>
    <dbReference type="NCBI Taxonomy" id="553973"/>
    <lineage>
        <taxon>Bacteria</taxon>
        <taxon>Bacillati</taxon>
        <taxon>Bacillota</taxon>
        <taxon>Clostridia</taxon>
        <taxon>Lachnospirales</taxon>
        <taxon>Lachnospiraceae</taxon>
    </lineage>
</organism>
<dbReference type="HAMAP" id="MF_00186">
    <property type="entry name" value="Glycerol_kin"/>
    <property type="match status" value="1"/>
</dbReference>
<dbReference type="GO" id="GO:0004370">
    <property type="term" value="F:glycerol kinase activity"/>
    <property type="evidence" value="ECO:0007669"/>
    <property type="project" value="UniProtKB-UniRule"/>
</dbReference>
<evidence type="ECO:0000256" key="6">
    <source>
        <dbReference type="ARBA" id="ARBA00022798"/>
    </source>
</evidence>
<comment type="similarity">
    <text evidence="2 11 12">Belongs to the FGGY kinase family.</text>
</comment>
<keyword evidence="4 11" id="KW-0547">Nucleotide-binding</keyword>
<feature type="binding site" evidence="11">
    <location>
        <position position="36"/>
    </location>
    <ligand>
        <name>ADP</name>
        <dbReference type="ChEBI" id="CHEBI:456216"/>
    </ligand>
</feature>
<dbReference type="Pfam" id="PF02782">
    <property type="entry name" value="FGGY_C"/>
    <property type="match status" value="1"/>
</dbReference>
<keyword evidence="7 11" id="KW-0067">ATP-binding</keyword>
<dbReference type="eggNOG" id="COG0554">
    <property type="taxonomic scope" value="Bacteria"/>
</dbReference>
<dbReference type="InterPro" id="IPR018485">
    <property type="entry name" value="FGGY_C"/>
</dbReference>
<feature type="binding site" evidence="11">
    <location>
        <position position="107"/>
    </location>
    <ligand>
        <name>glycerol</name>
        <dbReference type="ChEBI" id="CHEBI:17754"/>
    </ligand>
</feature>
<keyword evidence="6 11" id="KW-0319">Glycerol metabolism</keyword>
<dbReference type="SUPFAM" id="SSF53067">
    <property type="entry name" value="Actin-like ATPase domain"/>
    <property type="match status" value="2"/>
</dbReference>
<dbReference type="PIRSF" id="PIRSF000538">
    <property type="entry name" value="GlpK"/>
    <property type="match status" value="1"/>
</dbReference>
<dbReference type="Gene3D" id="3.30.420.40">
    <property type="match status" value="2"/>
</dbReference>
<dbReference type="InterPro" id="IPR018484">
    <property type="entry name" value="FGGY_N"/>
</dbReference>
<gene>
    <name evidence="11 15" type="primary">glpK</name>
    <name evidence="15" type="ORF">CLOHYLEM_07120</name>
</gene>
<dbReference type="NCBIfam" id="NF000756">
    <property type="entry name" value="PRK00047.1"/>
    <property type="match status" value="1"/>
</dbReference>
<evidence type="ECO:0000256" key="5">
    <source>
        <dbReference type="ARBA" id="ARBA00022777"/>
    </source>
</evidence>
<comment type="catalytic activity">
    <reaction evidence="8 11">
        <text>glycerol + ATP = sn-glycerol 3-phosphate + ADP + H(+)</text>
        <dbReference type="Rhea" id="RHEA:21644"/>
        <dbReference type="ChEBI" id="CHEBI:15378"/>
        <dbReference type="ChEBI" id="CHEBI:17754"/>
        <dbReference type="ChEBI" id="CHEBI:30616"/>
        <dbReference type="ChEBI" id="CHEBI:57597"/>
        <dbReference type="ChEBI" id="CHEBI:456216"/>
        <dbReference type="EC" id="2.7.1.30"/>
    </reaction>
</comment>
<feature type="binding site" evidence="11">
    <location>
        <position position="437"/>
    </location>
    <ligand>
        <name>ADP</name>
        <dbReference type="ChEBI" id="CHEBI:456216"/>
    </ligand>
</feature>
<feature type="domain" description="Carbohydrate kinase FGGY C-terminal" evidence="14">
    <location>
        <begin position="284"/>
        <end position="472"/>
    </location>
</feature>
<evidence type="ECO:0000256" key="3">
    <source>
        <dbReference type="ARBA" id="ARBA00022679"/>
    </source>
</evidence>
<feature type="binding site" evidence="11">
    <location>
        <position position="36"/>
    </location>
    <ligand>
        <name>ATP</name>
        <dbReference type="ChEBI" id="CHEBI:30616"/>
    </ligand>
</feature>
<evidence type="ECO:0000256" key="1">
    <source>
        <dbReference type="ARBA" id="ARBA00005190"/>
    </source>
</evidence>
<dbReference type="NCBIfam" id="TIGR01311">
    <property type="entry name" value="glycerol_kin"/>
    <property type="match status" value="1"/>
</dbReference>
<feature type="binding site" evidence="11">
    <location>
        <position position="36"/>
    </location>
    <ligand>
        <name>sn-glycerol 3-phosphate</name>
        <dbReference type="ChEBI" id="CHEBI:57597"/>
    </ligand>
</feature>
<protein>
    <recommendedName>
        <fullName evidence="11">Glycerol kinase</fullName>
        <ecNumber evidence="11">2.7.1.30</ecNumber>
    </recommendedName>
    <alternativeName>
        <fullName evidence="11">ATP:glycerol 3-phosphotransferase</fullName>
    </alternativeName>
    <alternativeName>
        <fullName evidence="11">Glycerokinase</fullName>
        <shortName evidence="11">GK</shortName>
    </alternativeName>
</protein>
<feature type="domain" description="Carbohydrate kinase FGGY N-terminal" evidence="13">
    <location>
        <begin position="28"/>
        <end position="274"/>
    </location>
</feature>
<dbReference type="GO" id="GO:0006072">
    <property type="term" value="P:glycerol-3-phosphate metabolic process"/>
    <property type="evidence" value="ECO:0007669"/>
    <property type="project" value="InterPro"/>
</dbReference>
<dbReference type="GO" id="GO:0005829">
    <property type="term" value="C:cytosol"/>
    <property type="evidence" value="ECO:0007669"/>
    <property type="project" value="TreeGrafter"/>
</dbReference>
<feature type="binding site" evidence="11">
    <location>
        <position position="267"/>
    </location>
    <ligand>
        <name>glycerol</name>
        <dbReference type="ChEBI" id="CHEBI:17754"/>
    </ligand>
</feature>
<feature type="binding site" evidence="11">
    <location>
        <position position="289"/>
    </location>
    <ligand>
        <name>ADP</name>
        <dbReference type="ChEBI" id="CHEBI:456216"/>
    </ligand>
</feature>
<dbReference type="PROSITE" id="PS00933">
    <property type="entry name" value="FGGY_KINASES_1"/>
    <property type="match status" value="1"/>
</dbReference>
<feature type="binding site" evidence="11">
    <location>
        <position position="37"/>
    </location>
    <ligand>
        <name>ATP</name>
        <dbReference type="ChEBI" id="CHEBI:30616"/>
    </ligand>
</feature>
<dbReference type="InterPro" id="IPR043129">
    <property type="entry name" value="ATPase_NBD"/>
</dbReference>
<dbReference type="InterPro" id="IPR005999">
    <property type="entry name" value="Glycerol_kin"/>
</dbReference>
<evidence type="ECO:0000256" key="10">
    <source>
        <dbReference type="ARBA" id="ARBA00063665"/>
    </source>
</evidence>
<evidence type="ECO:0000313" key="15">
    <source>
        <dbReference type="EMBL" id="EEG72722.1"/>
    </source>
</evidence>
<feature type="binding site" evidence="11">
    <location>
        <position position="107"/>
    </location>
    <ligand>
        <name>sn-glycerol 3-phosphate</name>
        <dbReference type="ChEBI" id="CHEBI:57597"/>
    </ligand>
</feature>
<evidence type="ECO:0000256" key="9">
    <source>
        <dbReference type="ARBA" id="ARBA00054633"/>
    </source>
</evidence>
<dbReference type="GO" id="GO:0005524">
    <property type="term" value="F:ATP binding"/>
    <property type="evidence" value="ECO:0007669"/>
    <property type="project" value="UniProtKB-UniRule"/>
</dbReference>
<reference evidence="15" key="2">
    <citation type="submission" date="2013-06" db="EMBL/GenBank/DDBJ databases">
        <title>Draft genome sequence of Clostridium hylemonae (DSM 15053).</title>
        <authorList>
            <person name="Sudarsanam P."/>
            <person name="Ley R."/>
            <person name="Guruge J."/>
            <person name="Turnbaugh P.J."/>
            <person name="Mahowald M."/>
            <person name="Liep D."/>
            <person name="Gordon J."/>
        </authorList>
    </citation>
    <scope>NUCLEOTIDE SEQUENCE</scope>
    <source>
        <strain evidence="15">DSM 15053</strain>
    </source>
</reference>
<comment type="activity regulation">
    <text evidence="11">Activated by phosphorylation and inhibited by fructose 1,6-bisphosphate (FBP).</text>
</comment>
<sequence>MSKQSGCGIICIWIQAVRLMRGDYMAKYVMALDAGTTSNRCILFDEKGRICSVAQKEFTQYFPKPGWVEHDADEIWSTQLGVAVEAMSKIGAEAGDIAAIGITNQRETVIVWDKVTGEPVYHAVVWQCRRTAEYCDSLKKQGLEEFFRKKTGLKIDAYFSATKIKWILDHVEGARERAGRGELLFGTVETWLIWKLTKGRVHVTDYSNASRTMLFNINTLEWDREILELIGIPECMLPEVKPSSCVYGEADASFFGGAVPIGGAAGDQQSALFGQTCFLPGEAKNTYGTGCFLLMNTGEKPVFSENGLVTTIAWGLDGKVCYALEGSIFVAGAAIQWLRDELRLIDSAADSEYMAKKVPDTNGCYVVPAFTGLGAPHWDQYARGMIAGLTRGVNKYHIIRATLESLAYQVNDVLKAMEADSGIHLSTLKADGGASANDFLMQTQADLSAAPVSRPQCVETTAMGAAYLAGLAVGYWENKEDVIKNWAIDKTFEPHITEAERNKRIKGWNKAVTYAYDWAKDEGEEGVD</sequence>
<keyword evidence="16" id="KW-1185">Reference proteome</keyword>
<proteinExistence type="inferred from homology"/>
<feature type="binding site" evidence="11">
    <location>
        <position position="332"/>
    </location>
    <ligand>
        <name>ATP</name>
        <dbReference type="ChEBI" id="CHEBI:30616"/>
    </ligand>
</feature>
<dbReference type="EMBL" id="ABYI02000036">
    <property type="protein sequence ID" value="EEG72722.1"/>
    <property type="molecule type" value="Genomic_DNA"/>
</dbReference>
<dbReference type="InterPro" id="IPR018483">
    <property type="entry name" value="Carb_kinase_FGGY_CS"/>
</dbReference>
<dbReference type="AlphaFoldDB" id="C0C4V4"/>
<feature type="binding site" evidence="11">
    <location>
        <position position="433"/>
    </location>
    <ligand>
        <name>ATP</name>
        <dbReference type="ChEBI" id="CHEBI:30616"/>
    </ligand>
</feature>
<evidence type="ECO:0000313" key="16">
    <source>
        <dbReference type="Proteomes" id="UP000004893"/>
    </source>
</evidence>
<name>C0C4V4_9FIRM</name>
<dbReference type="PANTHER" id="PTHR10196">
    <property type="entry name" value="SUGAR KINASE"/>
    <property type="match status" value="1"/>
</dbReference>
<dbReference type="PROSITE" id="PS00445">
    <property type="entry name" value="FGGY_KINASES_2"/>
    <property type="match status" value="1"/>
</dbReference>
<feature type="binding site" evidence="11">
    <location>
        <position position="38"/>
    </location>
    <ligand>
        <name>ATP</name>
        <dbReference type="ChEBI" id="CHEBI:30616"/>
    </ligand>
</feature>
<comment type="caution">
    <text evidence="15">The sequence shown here is derived from an EMBL/GenBank/DDBJ whole genome shotgun (WGS) entry which is preliminary data.</text>
</comment>
<evidence type="ECO:0000259" key="13">
    <source>
        <dbReference type="Pfam" id="PF00370"/>
    </source>
</evidence>
<dbReference type="GO" id="GO:0019563">
    <property type="term" value="P:glycerol catabolic process"/>
    <property type="evidence" value="ECO:0007669"/>
    <property type="project" value="UniProtKB-UniRule"/>
</dbReference>
<feature type="binding site" evidence="11">
    <location>
        <position position="433"/>
    </location>
    <ligand>
        <name>ADP</name>
        <dbReference type="ChEBI" id="CHEBI:456216"/>
    </ligand>
</feature>
<keyword evidence="5 11" id="KW-0418">Kinase</keyword>
<evidence type="ECO:0000256" key="12">
    <source>
        <dbReference type="RuleBase" id="RU003733"/>
    </source>
</evidence>
<feature type="binding site" evidence="11">
    <location>
        <position position="158"/>
    </location>
    <ligand>
        <name>sn-glycerol 3-phosphate</name>
        <dbReference type="ChEBI" id="CHEBI:57597"/>
    </ligand>
</feature>
<dbReference type="HOGENOM" id="CLU_009281_2_3_9"/>
<dbReference type="Proteomes" id="UP000004893">
    <property type="component" value="Unassembled WGS sequence"/>
</dbReference>
<feature type="binding site" evidence="11">
    <location>
        <position position="106"/>
    </location>
    <ligand>
        <name>glycerol</name>
        <dbReference type="ChEBI" id="CHEBI:17754"/>
    </ligand>
</feature>
<feature type="binding site" evidence="11">
    <location>
        <position position="332"/>
    </location>
    <ligand>
        <name>ADP</name>
        <dbReference type="ChEBI" id="CHEBI:456216"/>
    </ligand>
</feature>
<feature type="binding site" evidence="11">
    <location>
        <position position="268"/>
    </location>
    <ligand>
        <name>glycerol</name>
        <dbReference type="ChEBI" id="CHEBI:17754"/>
    </ligand>
</feature>
<feature type="binding site" evidence="11">
    <location>
        <position position="106"/>
    </location>
    <ligand>
        <name>sn-glycerol 3-phosphate</name>
        <dbReference type="ChEBI" id="CHEBI:57597"/>
    </ligand>
</feature>
<evidence type="ECO:0000259" key="14">
    <source>
        <dbReference type="Pfam" id="PF02782"/>
    </source>
</evidence>
<dbReference type="STRING" id="553973.CLOHYLEM_07120"/>
<feature type="binding site" evidence="11">
    <location>
        <position position="158"/>
    </location>
    <ligand>
        <name>glycerol</name>
        <dbReference type="ChEBI" id="CHEBI:17754"/>
    </ligand>
</feature>